<gene>
    <name evidence="3" type="ORF">CA85_28320</name>
</gene>
<keyword evidence="2" id="KW-1133">Transmembrane helix</keyword>
<dbReference type="Proteomes" id="UP000318053">
    <property type="component" value="Unassembled WGS sequence"/>
</dbReference>
<dbReference type="EMBL" id="SJPK01000006">
    <property type="protein sequence ID" value="TWT65973.1"/>
    <property type="molecule type" value="Genomic_DNA"/>
</dbReference>
<evidence type="ECO:0000256" key="1">
    <source>
        <dbReference type="SAM" id="MobiDB-lite"/>
    </source>
</evidence>
<keyword evidence="4" id="KW-1185">Reference proteome</keyword>
<dbReference type="Gene3D" id="1.25.40.10">
    <property type="entry name" value="Tetratricopeptide repeat domain"/>
    <property type="match status" value="1"/>
</dbReference>
<reference evidence="3 4" key="1">
    <citation type="submission" date="2019-02" db="EMBL/GenBank/DDBJ databases">
        <title>Deep-cultivation of Planctomycetes and their phenomic and genomic characterization uncovers novel biology.</title>
        <authorList>
            <person name="Wiegand S."/>
            <person name="Jogler M."/>
            <person name="Boedeker C."/>
            <person name="Pinto D."/>
            <person name="Vollmers J."/>
            <person name="Rivas-Marin E."/>
            <person name="Kohn T."/>
            <person name="Peeters S.H."/>
            <person name="Heuer A."/>
            <person name="Rast P."/>
            <person name="Oberbeckmann S."/>
            <person name="Bunk B."/>
            <person name="Jeske O."/>
            <person name="Meyerdierks A."/>
            <person name="Storesund J.E."/>
            <person name="Kallscheuer N."/>
            <person name="Luecker S."/>
            <person name="Lage O.M."/>
            <person name="Pohl T."/>
            <person name="Merkel B.J."/>
            <person name="Hornburger P."/>
            <person name="Mueller R.-W."/>
            <person name="Bruemmer F."/>
            <person name="Labrenz M."/>
            <person name="Spormann A.M."/>
            <person name="Op Den Camp H."/>
            <person name="Overmann J."/>
            <person name="Amann R."/>
            <person name="Jetten M.S.M."/>
            <person name="Mascher T."/>
            <person name="Medema M.H."/>
            <person name="Devos D.P."/>
            <person name="Kaster A.-K."/>
            <person name="Ovreas L."/>
            <person name="Rohde M."/>
            <person name="Galperin M.Y."/>
            <person name="Jogler C."/>
        </authorList>
    </citation>
    <scope>NUCLEOTIDE SEQUENCE [LARGE SCALE GENOMIC DNA]</scope>
    <source>
        <strain evidence="3 4">CA85</strain>
    </source>
</reference>
<evidence type="ECO:0000313" key="3">
    <source>
        <dbReference type="EMBL" id="TWT65973.1"/>
    </source>
</evidence>
<sequence length="551" mass="60555">MIQYLNPLQWMKWFGQFLYEWVVSIPWRQVSAGIPAMFLVAALALLGFLAYSDGGSWRRNLVAAQVQDAIKKEDYSTAELLIRRQINAGDDSTDTLHRLALAQFQLEKKDEAIVVMRQLVSQRRSSEAALWLAKELYSGKSWADLTPDQQADFGGLLTMLAEQRPNDMVVKLAYMDYLTASQRYAEAIPLMRQLASVRPMYGWQAAVLARRIGDTDLANRLASTTLENVQKLHSEEPANPALAVAVVRNQIFLNRHEDAVQTLADAIGRAKTAEHQAALRQAMGNTIAIWVAEIKQQPTTTPEQRLHVLKLLQVALQYAPNNPQILTLVADQVLATLGSSDTEIVGIRNALVEGTSPGIAHFIRGTTAMMNNDVEKGERHLKLAAQHLPNSGAILNNLAVALSQRGEDHLEEALKLSEQAIASVDRPSPYFYETRGQILFRMERYLDAIADLERALAVEALAANAHEALASCYEHLDEPDLAADHRAAAEALKSGAAEKPKPADDSVTSEASETSGESKVSPEPQKPDGLESPVGEESSEIPAEEASQSDD</sequence>
<dbReference type="PANTHER" id="PTHR12558">
    <property type="entry name" value="CELL DIVISION CYCLE 16,23,27"/>
    <property type="match status" value="1"/>
</dbReference>
<evidence type="ECO:0000313" key="4">
    <source>
        <dbReference type="Proteomes" id="UP000318053"/>
    </source>
</evidence>
<feature type="transmembrane region" description="Helical" evidence="2">
    <location>
        <begin position="30"/>
        <end position="51"/>
    </location>
</feature>
<organism evidence="3 4">
    <name type="scientific">Allorhodopirellula solitaria</name>
    <dbReference type="NCBI Taxonomy" id="2527987"/>
    <lineage>
        <taxon>Bacteria</taxon>
        <taxon>Pseudomonadati</taxon>
        <taxon>Planctomycetota</taxon>
        <taxon>Planctomycetia</taxon>
        <taxon>Pirellulales</taxon>
        <taxon>Pirellulaceae</taxon>
        <taxon>Allorhodopirellula</taxon>
    </lineage>
</organism>
<accession>A0A5C5XUB0</accession>
<dbReference type="InterPro" id="IPR011990">
    <property type="entry name" value="TPR-like_helical_dom_sf"/>
</dbReference>
<feature type="compositionally biased region" description="Polar residues" evidence="1">
    <location>
        <begin position="506"/>
        <end position="518"/>
    </location>
</feature>
<feature type="compositionally biased region" description="Acidic residues" evidence="1">
    <location>
        <begin position="537"/>
        <end position="551"/>
    </location>
</feature>
<keyword evidence="2" id="KW-0472">Membrane</keyword>
<feature type="region of interest" description="Disordered" evidence="1">
    <location>
        <begin position="491"/>
        <end position="551"/>
    </location>
</feature>
<dbReference type="RefSeq" id="WP_246112767.1">
    <property type="nucleotide sequence ID" value="NZ_SJPK01000006.1"/>
</dbReference>
<dbReference type="AlphaFoldDB" id="A0A5C5XUB0"/>
<protein>
    <submittedName>
        <fullName evidence="3">Tetratricopeptide repeat protein</fullName>
    </submittedName>
</protein>
<dbReference type="SUPFAM" id="SSF48452">
    <property type="entry name" value="TPR-like"/>
    <property type="match status" value="2"/>
</dbReference>
<comment type="caution">
    <text evidence="3">The sequence shown here is derived from an EMBL/GenBank/DDBJ whole genome shotgun (WGS) entry which is preliminary data.</text>
</comment>
<evidence type="ECO:0000256" key="2">
    <source>
        <dbReference type="SAM" id="Phobius"/>
    </source>
</evidence>
<keyword evidence="2" id="KW-0812">Transmembrane</keyword>
<proteinExistence type="predicted"/>
<dbReference type="SMART" id="SM00028">
    <property type="entry name" value="TPR"/>
    <property type="match status" value="4"/>
</dbReference>
<dbReference type="InterPro" id="IPR019734">
    <property type="entry name" value="TPR_rpt"/>
</dbReference>
<dbReference type="PANTHER" id="PTHR12558:SF13">
    <property type="entry name" value="CELL DIVISION CYCLE PROTEIN 27 HOMOLOG"/>
    <property type="match status" value="1"/>
</dbReference>
<name>A0A5C5XUB0_9BACT</name>